<dbReference type="PANTHER" id="PTHR19303:SF74">
    <property type="entry name" value="POGO TRANSPOSABLE ELEMENT WITH KRAB DOMAIN"/>
    <property type="match status" value="1"/>
</dbReference>
<dbReference type="AlphaFoldDB" id="A0A0C2W4S5"/>
<protein>
    <recommendedName>
        <fullName evidence="2">DDE-1 domain-containing protein</fullName>
    </recommendedName>
</protein>
<dbReference type="EMBL" id="KN818446">
    <property type="protein sequence ID" value="KIL56122.1"/>
    <property type="molecule type" value="Genomic_DNA"/>
</dbReference>
<sequence length="463" mass="52456">MRSSNLELVTIVECVAADGGFLSPGIIFEGKQQYERAWFEVDPRISIGLSNNGWTSDFHCLEWFKNNFIPQAKARNTSGRPILLVYDGHGSHERYNLLQLAKDHNIILFSLPPHTTHKLQPLDVGVFGPFAHAWIDRCNDYMEEHMDEIPKDQLIKHYTDSGVWPINHNLFMDADFAPSVHTSSTARDVPNSYPVHVDELSSCQSSSDDDLDHESNDDSNHNENESHAAPSSYALESAGNATPIPPSRFYSNAPAPAHRGRNTEAYILALVKENSALRQENEELATHATLAFDHETKYRITMAQFRRGVGGVCRRQEAEEKAKLAEKQARDKERQVEEKEQQRQREQRGPDEPFVGALNSRKKADLQDIAYALGLNIEGRVEDLKSRIKAYFDEHELLHTAPRYIGLFPQLARQAHQIPAQTSQTLSHSESLRNVTNTQQSSSYQHNHITELAFESQVTRLVN</sequence>
<evidence type="ECO:0000259" key="2">
    <source>
        <dbReference type="Pfam" id="PF03184"/>
    </source>
</evidence>
<gene>
    <name evidence="3" type="ORF">M378DRAFT_17371</name>
</gene>
<feature type="region of interest" description="Disordered" evidence="1">
    <location>
        <begin position="419"/>
        <end position="444"/>
    </location>
</feature>
<dbReference type="GO" id="GO:0005634">
    <property type="term" value="C:nucleus"/>
    <property type="evidence" value="ECO:0007669"/>
    <property type="project" value="TreeGrafter"/>
</dbReference>
<dbReference type="InParanoid" id="A0A0C2W4S5"/>
<dbReference type="HOGENOM" id="CLU_013929_18_1_1"/>
<proteinExistence type="predicted"/>
<feature type="compositionally biased region" description="Basic and acidic residues" evidence="1">
    <location>
        <begin position="326"/>
        <end position="351"/>
    </location>
</feature>
<organism evidence="3 4">
    <name type="scientific">Amanita muscaria (strain Koide BX008)</name>
    <dbReference type="NCBI Taxonomy" id="946122"/>
    <lineage>
        <taxon>Eukaryota</taxon>
        <taxon>Fungi</taxon>
        <taxon>Dikarya</taxon>
        <taxon>Basidiomycota</taxon>
        <taxon>Agaricomycotina</taxon>
        <taxon>Agaricomycetes</taxon>
        <taxon>Agaricomycetidae</taxon>
        <taxon>Agaricales</taxon>
        <taxon>Pluteineae</taxon>
        <taxon>Amanitaceae</taxon>
        <taxon>Amanita</taxon>
    </lineage>
</organism>
<reference evidence="3 4" key="1">
    <citation type="submission" date="2014-04" db="EMBL/GenBank/DDBJ databases">
        <title>Evolutionary Origins and Diversification of the Mycorrhizal Mutualists.</title>
        <authorList>
            <consortium name="DOE Joint Genome Institute"/>
            <consortium name="Mycorrhizal Genomics Consortium"/>
            <person name="Kohler A."/>
            <person name="Kuo A."/>
            <person name="Nagy L.G."/>
            <person name="Floudas D."/>
            <person name="Copeland A."/>
            <person name="Barry K.W."/>
            <person name="Cichocki N."/>
            <person name="Veneault-Fourrey C."/>
            <person name="LaButti K."/>
            <person name="Lindquist E.A."/>
            <person name="Lipzen A."/>
            <person name="Lundell T."/>
            <person name="Morin E."/>
            <person name="Murat C."/>
            <person name="Riley R."/>
            <person name="Ohm R."/>
            <person name="Sun H."/>
            <person name="Tunlid A."/>
            <person name="Henrissat B."/>
            <person name="Grigoriev I.V."/>
            <person name="Hibbett D.S."/>
            <person name="Martin F."/>
        </authorList>
    </citation>
    <scope>NUCLEOTIDE SEQUENCE [LARGE SCALE GENOMIC DNA]</scope>
    <source>
        <strain evidence="3 4">Koide BX008</strain>
    </source>
</reference>
<evidence type="ECO:0000256" key="1">
    <source>
        <dbReference type="SAM" id="MobiDB-lite"/>
    </source>
</evidence>
<dbReference type="Proteomes" id="UP000054549">
    <property type="component" value="Unassembled WGS sequence"/>
</dbReference>
<feature type="region of interest" description="Disordered" evidence="1">
    <location>
        <begin position="326"/>
        <end position="359"/>
    </location>
</feature>
<feature type="compositionally biased region" description="Basic and acidic residues" evidence="1">
    <location>
        <begin position="213"/>
        <end position="226"/>
    </location>
</feature>
<feature type="domain" description="DDE-1" evidence="2">
    <location>
        <begin position="7"/>
        <end position="151"/>
    </location>
</feature>
<name>A0A0C2W4S5_AMAMK</name>
<keyword evidence="4" id="KW-1185">Reference proteome</keyword>
<dbReference type="Pfam" id="PF03184">
    <property type="entry name" value="DDE_1"/>
    <property type="match status" value="1"/>
</dbReference>
<dbReference type="OrthoDB" id="5569309at2759"/>
<evidence type="ECO:0000313" key="3">
    <source>
        <dbReference type="EMBL" id="KIL56122.1"/>
    </source>
</evidence>
<dbReference type="InterPro" id="IPR050863">
    <property type="entry name" value="CenT-Element_Derived"/>
</dbReference>
<accession>A0A0C2W4S5</accession>
<dbReference type="PANTHER" id="PTHR19303">
    <property type="entry name" value="TRANSPOSON"/>
    <property type="match status" value="1"/>
</dbReference>
<dbReference type="GO" id="GO:0003677">
    <property type="term" value="F:DNA binding"/>
    <property type="evidence" value="ECO:0007669"/>
    <property type="project" value="TreeGrafter"/>
</dbReference>
<dbReference type="InterPro" id="IPR004875">
    <property type="entry name" value="DDE_SF_endonuclease_dom"/>
</dbReference>
<evidence type="ECO:0000313" key="4">
    <source>
        <dbReference type="Proteomes" id="UP000054549"/>
    </source>
</evidence>
<feature type="region of interest" description="Disordered" evidence="1">
    <location>
        <begin position="199"/>
        <end position="257"/>
    </location>
</feature>